<dbReference type="Proteomes" id="UP001369815">
    <property type="component" value="Unassembled WGS sequence"/>
</dbReference>
<evidence type="ECO:0000313" key="2">
    <source>
        <dbReference type="Proteomes" id="UP001369815"/>
    </source>
</evidence>
<accession>A0AAX6ML80</accession>
<name>A0AAX6ML80_9PEZI</name>
<sequence>MLPTPHFTRNRATPKELVEVVVLALVVRELELVVEVCYIRIITVTVTGPEFVLLRLPVLVVPLLVLEVAARRPVELIVTVVTELDLVNVNVRPLAFEKLAAFTVELEFVVPVAVDAEATVTARVPVDVNVVAKLPEVWVMTVVYVVAPAMDALALVIAPKVFRTLATVDDPVLPVADTVPSVLIPSPVTVPVVELNRVDVSVFVIVDVKVLVPDPDPLSVLVLVLVTVEVKLAVDGSVLFDVEASAIEINMTVSRPVVVNVDVNTEPELVNVFVTVDV</sequence>
<keyword evidence="2" id="KW-1185">Reference proteome</keyword>
<comment type="caution">
    <text evidence="1">The sequence shown here is derived from an EMBL/GenBank/DDBJ whole genome shotgun (WGS) entry which is preliminary data.</text>
</comment>
<gene>
    <name evidence="1" type="ORF">Daesc_005724</name>
</gene>
<reference evidence="1 2" key="1">
    <citation type="journal article" date="2024" name="Front Chem Biol">
        <title>Unveiling the potential of Daldinia eschscholtzii MFLUCC 19-0629 through bioactivity and bioinformatics studies for enhanced sustainable agriculture production.</title>
        <authorList>
            <person name="Brooks S."/>
            <person name="Weaver J.A."/>
            <person name="Klomchit A."/>
            <person name="Alharthi S.A."/>
            <person name="Onlamun T."/>
            <person name="Nurani R."/>
            <person name="Vong T.K."/>
            <person name="Alberti F."/>
            <person name="Greco C."/>
        </authorList>
    </citation>
    <scope>NUCLEOTIDE SEQUENCE [LARGE SCALE GENOMIC DNA]</scope>
    <source>
        <strain evidence="1">MFLUCC 19-0629</strain>
    </source>
</reference>
<dbReference type="EMBL" id="JBANMG010000005">
    <property type="protein sequence ID" value="KAK6953420.1"/>
    <property type="molecule type" value="Genomic_DNA"/>
</dbReference>
<protein>
    <submittedName>
        <fullName evidence="1">Uncharacterized protein</fullName>
    </submittedName>
</protein>
<evidence type="ECO:0000313" key="1">
    <source>
        <dbReference type="EMBL" id="KAK6953420.1"/>
    </source>
</evidence>
<organism evidence="1 2">
    <name type="scientific">Daldinia eschscholtzii</name>
    <dbReference type="NCBI Taxonomy" id="292717"/>
    <lineage>
        <taxon>Eukaryota</taxon>
        <taxon>Fungi</taxon>
        <taxon>Dikarya</taxon>
        <taxon>Ascomycota</taxon>
        <taxon>Pezizomycotina</taxon>
        <taxon>Sordariomycetes</taxon>
        <taxon>Xylariomycetidae</taxon>
        <taxon>Xylariales</taxon>
        <taxon>Hypoxylaceae</taxon>
        <taxon>Daldinia</taxon>
    </lineage>
</organism>
<dbReference type="AlphaFoldDB" id="A0AAX6ML80"/>
<proteinExistence type="predicted"/>